<protein>
    <submittedName>
        <fullName evidence="5">Transcriptional regulator</fullName>
    </submittedName>
</protein>
<evidence type="ECO:0000313" key="5">
    <source>
        <dbReference type="EMBL" id="ASV69538.1"/>
    </source>
</evidence>
<evidence type="ECO:0000313" key="6">
    <source>
        <dbReference type="Proteomes" id="UP000215137"/>
    </source>
</evidence>
<dbReference type="OrthoDB" id="155998at2"/>
<feature type="domain" description="HTH deoR-type" evidence="4">
    <location>
        <begin position="11"/>
        <end position="51"/>
    </location>
</feature>
<dbReference type="InterPro" id="IPR036390">
    <property type="entry name" value="WH_DNA-bd_sf"/>
</dbReference>
<accession>A0A248TMS1</accession>
<dbReference type="PANTHER" id="PTHR38600:SF2">
    <property type="entry name" value="SLL0088 PROTEIN"/>
    <property type="match status" value="1"/>
</dbReference>
<sequence>MEFHAETTKDKVLFLLKKESSMSVNDLKERLNISHMAVRKHLTGLENSGLIASIETKQALGRPTQFYYLTSKGEHYFPKNYEGLSLEFLNDIEELYGSEAIENLFMKREKRLVEEYENRLLEQAPDMKMQTLLNIQNEKGYMAYLSKTGTDEYELTEFNCPILSIAQSYKTACHCETQLFKQALNTNQVHRVRCKTEGHDHCQFKIKFN</sequence>
<proteinExistence type="predicted"/>
<dbReference type="InterPro" id="IPR011991">
    <property type="entry name" value="ArsR-like_HTH"/>
</dbReference>
<dbReference type="RefSeq" id="WP_095373102.1">
    <property type="nucleotide sequence ID" value="NZ_CP022983.1"/>
</dbReference>
<dbReference type="AlphaFoldDB" id="A0A248TMS1"/>
<dbReference type="KEGG" id="bko:CKF48_20825"/>
<reference evidence="5 6" key="1">
    <citation type="submission" date="2017-08" db="EMBL/GenBank/DDBJ databases">
        <title>Complete Genome Sequence of Bacillus kochii Oregon-R-modENCODE STRAIN BDGP4, isolated from Drosophila melanogaster gut.</title>
        <authorList>
            <person name="Wan K.H."/>
            <person name="Yu C."/>
            <person name="Park S."/>
            <person name="Hammonds A.S."/>
            <person name="Booth B.W."/>
            <person name="Celniker S.E."/>
        </authorList>
    </citation>
    <scope>NUCLEOTIDE SEQUENCE [LARGE SCALE GENOMIC DNA]</scope>
    <source>
        <strain evidence="5 6">BDGP4</strain>
    </source>
</reference>
<dbReference type="Pfam" id="PF08220">
    <property type="entry name" value="HTH_DeoR"/>
    <property type="match status" value="1"/>
</dbReference>
<organism evidence="5 6">
    <name type="scientific">Cytobacillus kochii</name>
    <dbReference type="NCBI Taxonomy" id="859143"/>
    <lineage>
        <taxon>Bacteria</taxon>
        <taxon>Bacillati</taxon>
        <taxon>Bacillota</taxon>
        <taxon>Bacilli</taxon>
        <taxon>Bacillales</taxon>
        <taxon>Bacillaceae</taxon>
        <taxon>Cytobacillus</taxon>
    </lineage>
</organism>
<name>A0A248TMS1_9BACI</name>
<evidence type="ECO:0000256" key="2">
    <source>
        <dbReference type="ARBA" id="ARBA00023125"/>
    </source>
</evidence>
<keyword evidence="3" id="KW-0804">Transcription</keyword>
<dbReference type="Gene3D" id="1.10.10.10">
    <property type="entry name" value="Winged helix-like DNA-binding domain superfamily/Winged helix DNA-binding domain"/>
    <property type="match status" value="1"/>
</dbReference>
<dbReference type="CDD" id="cd00090">
    <property type="entry name" value="HTH_ARSR"/>
    <property type="match status" value="1"/>
</dbReference>
<dbReference type="Proteomes" id="UP000215137">
    <property type="component" value="Chromosome"/>
</dbReference>
<evidence type="ECO:0000259" key="4">
    <source>
        <dbReference type="Pfam" id="PF08220"/>
    </source>
</evidence>
<keyword evidence="6" id="KW-1185">Reference proteome</keyword>
<dbReference type="InterPro" id="IPR001034">
    <property type="entry name" value="DeoR_HTH"/>
</dbReference>
<gene>
    <name evidence="5" type="ORF">CKF48_20825</name>
</gene>
<evidence type="ECO:0000256" key="1">
    <source>
        <dbReference type="ARBA" id="ARBA00023015"/>
    </source>
</evidence>
<dbReference type="InterPro" id="IPR036388">
    <property type="entry name" value="WH-like_DNA-bd_sf"/>
</dbReference>
<keyword evidence="2" id="KW-0238">DNA-binding</keyword>
<evidence type="ECO:0000256" key="3">
    <source>
        <dbReference type="ARBA" id="ARBA00023163"/>
    </source>
</evidence>
<dbReference type="EMBL" id="CP022983">
    <property type="protein sequence ID" value="ASV69538.1"/>
    <property type="molecule type" value="Genomic_DNA"/>
</dbReference>
<dbReference type="GO" id="GO:0003700">
    <property type="term" value="F:DNA-binding transcription factor activity"/>
    <property type="evidence" value="ECO:0007669"/>
    <property type="project" value="InterPro"/>
</dbReference>
<dbReference type="GO" id="GO:0003677">
    <property type="term" value="F:DNA binding"/>
    <property type="evidence" value="ECO:0007669"/>
    <property type="project" value="UniProtKB-KW"/>
</dbReference>
<keyword evidence="1" id="KW-0805">Transcription regulation</keyword>
<dbReference type="PANTHER" id="PTHR38600">
    <property type="entry name" value="TRANSCRIPTIONAL REGULATORY PROTEIN"/>
    <property type="match status" value="1"/>
</dbReference>
<dbReference type="SUPFAM" id="SSF46785">
    <property type="entry name" value="Winged helix' DNA-binding domain"/>
    <property type="match status" value="1"/>
</dbReference>